<evidence type="ECO:0000256" key="11">
    <source>
        <dbReference type="ARBA" id="ARBA00033158"/>
    </source>
</evidence>
<dbReference type="PANTHER" id="PTHR34981">
    <property type="entry name" value="CELL DIVISION PROTEIN ZAPA"/>
    <property type="match status" value="1"/>
</dbReference>
<comment type="subcellular location">
    <subcellularLocation>
        <location evidence="1">Cytoplasm</location>
    </subcellularLocation>
</comment>
<dbReference type="RefSeq" id="WP_369666917.1">
    <property type="nucleotide sequence ID" value="NZ_JBDKXB010000009.1"/>
</dbReference>
<comment type="function">
    <text evidence="9">Activator of cell division through the inhibition of FtsZ GTPase activity, therefore promoting FtsZ assembly into bundles of protofilaments necessary for the formation of the division Z ring. It is recruited early at mid-cell but it is not essential for cell division.</text>
</comment>
<accession>A0ABV4BDE2</accession>
<organism evidence="12 13">
    <name type="scientific">Thioalkalicoccus limnaeus</name>
    <dbReference type="NCBI Taxonomy" id="120681"/>
    <lineage>
        <taxon>Bacteria</taxon>
        <taxon>Pseudomonadati</taxon>
        <taxon>Pseudomonadota</taxon>
        <taxon>Gammaproteobacteria</taxon>
        <taxon>Chromatiales</taxon>
        <taxon>Chromatiaceae</taxon>
        <taxon>Thioalkalicoccus</taxon>
    </lineage>
</organism>
<keyword evidence="6" id="KW-0175">Coiled coil</keyword>
<dbReference type="Gene3D" id="3.30.160.880">
    <property type="entry name" value="Cell division protein ZapA protomer, N-terminal domain"/>
    <property type="match status" value="1"/>
</dbReference>
<dbReference type="Pfam" id="PF05164">
    <property type="entry name" value="ZapA"/>
    <property type="match status" value="1"/>
</dbReference>
<evidence type="ECO:0000256" key="8">
    <source>
        <dbReference type="ARBA" id="ARBA00023306"/>
    </source>
</evidence>
<evidence type="ECO:0000256" key="2">
    <source>
        <dbReference type="ARBA" id="ARBA00010074"/>
    </source>
</evidence>
<evidence type="ECO:0000313" key="13">
    <source>
        <dbReference type="Proteomes" id="UP001564408"/>
    </source>
</evidence>
<dbReference type="Gene3D" id="1.20.5.50">
    <property type="match status" value="1"/>
</dbReference>
<dbReference type="Proteomes" id="UP001564408">
    <property type="component" value="Unassembled WGS sequence"/>
</dbReference>
<evidence type="ECO:0000256" key="9">
    <source>
        <dbReference type="ARBA" id="ARBA00024910"/>
    </source>
</evidence>
<keyword evidence="5 12" id="KW-0132">Cell division</keyword>
<reference evidence="12 13" key="1">
    <citation type="submission" date="2024-05" db="EMBL/GenBank/DDBJ databases">
        <title>Genome Sequence and Characterization of the New Strain Purple Sulfur Bacterium of Genus Thioalkalicoccus.</title>
        <authorList>
            <person name="Bryantseva I.A."/>
            <person name="Kyndt J.A."/>
            <person name="Imhoff J.F."/>
        </authorList>
    </citation>
    <scope>NUCLEOTIDE SEQUENCE [LARGE SCALE GENOMIC DNA]</scope>
    <source>
        <strain evidence="12 13">Um2</strain>
    </source>
</reference>
<keyword evidence="8" id="KW-0131">Cell cycle</keyword>
<keyword evidence="7" id="KW-0717">Septation</keyword>
<evidence type="ECO:0000256" key="5">
    <source>
        <dbReference type="ARBA" id="ARBA00022618"/>
    </source>
</evidence>
<comment type="caution">
    <text evidence="12">The sequence shown here is derived from an EMBL/GenBank/DDBJ whole genome shotgun (WGS) entry which is preliminary data.</text>
</comment>
<evidence type="ECO:0000256" key="10">
    <source>
        <dbReference type="ARBA" id="ARBA00026068"/>
    </source>
</evidence>
<dbReference type="InterPro" id="IPR007838">
    <property type="entry name" value="Cell_div_ZapA-like"/>
</dbReference>
<proteinExistence type="inferred from homology"/>
<dbReference type="InterPro" id="IPR036192">
    <property type="entry name" value="Cell_div_ZapA-like_sf"/>
</dbReference>
<dbReference type="GO" id="GO:0051301">
    <property type="term" value="P:cell division"/>
    <property type="evidence" value="ECO:0007669"/>
    <property type="project" value="UniProtKB-KW"/>
</dbReference>
<sequence>MSTETVPVTVRILDKEYHVGCHPDEQDELFASARMLDERMREIRRSGRVVGTDRIAVMAALNIAHELVVQRKTESGVEDGTAKRLLMMQERIEAALAARAELDGRNERV</sequence>
<evidence type="ECO:0000313" key="12">
    <source>
        <dbReference type="EMBL" id="MEY6432531.1"/>
    </source>
</evidence>
<gene>
    <name evidence="12" type="ORF">ABC977_08950</name>
</gene>
<evidence type="ECO:0000256" key="1">
    <source>
        <dbReference type="ARBA" id="ARBA00004496"/>
    </source>
</evidence>
<protein>
    <recommendedName>
        <fullName evidence="3">Cell division protein ZapA</fullName>
    </recommendedName>
    <alternativeName>
        <fullName evidence="11">Z ring-associated protein ZapA</fullName>
    </alternativeName>
</protein>
<evidence type="ECO:0000256" key="6">
    <source>
        <dbReference type="ARBA" id="ARBA00023054"/>
    </source>
</evidence>
<dbReference type="PANTHER" id="PTHR34981:SF1">
    <property type="entry name" value="CELL DIVISION PROTEIN ZAPA"/>
    <property type="match status" value="1"/>
</dbReference>
<evidence type="ECO:0000256" key="7">
    <source>
        <dbReference type="ARBA" id="ARBA00023210"/>
    </source>
</evidence>
<evidence type="ECO:0000256" key="3">
    <source>
        <dbReference type="ARBA" id="ARBA00015195"/>
    </source>
</evidence>
<name>A0ABV4BDE2_9GAMM</name>
<dbReference type="EMBL" id="JBDKXB010000009">
    <property type="protein sequence ID" value="MEY6432531.1"/>
    <property type="molecule type" value="Genomic_DNA"/>
</dbReference>
<dbReference type="InterPro" id="IPR042233">
    <property type="entry name" value="Cell_div_ZapA_N"/>
</dbReference>
<evidence type="ECO:0000256" key="4">
    <source>
        <dbReference type="ARBA" id="ARBA00022490"/>
    </source>
</evidence>
<keyword evidence="13" id="KW-1185">Reference proteome</keyword>
<comment type="subunit">
    <text evidence="10">Homodimer. Interacts with FtsZ.</text>
</comment>
<comment type="similarity">
    <text evidence="2">Belongs to the ZapA family. Type 1 subfamily.</text>
</comment>
<keyword evidence="4" id="KW-0963">Cytoplasm</keyword>
<dbReference type="SUPFAM" id="SSF102829">
    <property type="entry name" value="Cell division protein ZapA-like"/>
    <property type="match status" value="1"/>
</dbReference>